<protein>
    <submittedName>
        <fullName evidence="1">Uncharacterized protein</fullName>
    </submittedName>
</protein>
<accession>A0ABS8VD57</accession>
<dbReference type="EMBL" id="JACEIK010004214">
    <property type="protein sequence ID" value="MCD9644644.1"/>
    <property type="molecule type" value="Genomic_DNA"/>
</dbReference>
<comment type="caution">
    <text evidence="1">The sequence shown here is derived from an EMBL/GenBank/DDBJ whole genome shotgun (WGS) entry which is preliminary data.</text>
</comment>
<keyword evidence="2" id="KW-1185">Reference proteome</keyword>
<evidence type="ECO:0000313" key="1">
    <source>
        <dbReference type="EMBL" id="MCD9644644.1"/>
    </source>
</evidence>
<gene>
    <name evidence="1" type="ORF">HAX54_033032</name>
</gene>
<dbReference type="Proteomes" id="UP000823775">
    <property type="component" value="Unassembled WGS sequence"/>
</dbReference>
<sequence length="113" mass="12482">MVPVRALFENDENIVQCHEGDNILRSGNLRRDRYGNPSICIGNERRSGGTCGITYWIIPVRHEAADAESAPMPLAMHCLVPLLRHGGGSIACHVHRDKGRLSNSIEPPYLIPT</sequence>
<reference evidence="1 2" key="1">
    <citation type="journal article" date="2021" name="BMC Genomics">
        <title>Datura genome reveals duplications of psychoactive alkaloid biosynthetic genes and high mutation rate following tissue culture.</title>
        <authorList>
            <person name="Rajewski A."/>
            <person name="Carter-House D."/>
            <person name="Stajich J."/>
            <person name="Litt A."/>
        </authorList>
    </citation>
    <scope>NUCLEOTIDE SEQUENCE [LARGE SCALE GENOMIC DNA]</scope>
    <source>
        <strain evidence="1">AR-01</strain>
    </source>
</reference>
<evidence type="ECO:0000313" key="2">
    <source>
        <dbReference type="Proteomes" id="UP000823775"/>
    </source>
</evidence>
<proteinExistence type="predicted"/>
<name>A0ABS8VD57_DATST</name>
<organism evidence="1 2">
    <name type="scientific">Datura stramonium</name>
    <name type="common">Jimsonweed</name>
    <name type="synonym">Common thornapple</name>
    <dbReference type="NCBI Taxonomy" id="4076"/>
    <lineage>
        <taxon>Eukaryota</taxon>
        <taxon>Viridiplantae</taxon>
        <taxon>Streptophyta</taxon>
        <taxon>Embryophyta</taxon>
        <taxon>Tracheophyta</taxon>
        <taxon>Spermatophyta</taxon>
        <taxon>Magnoliopsida</taxon>
        <taxon>eudicotyledons</taxon>
        <taxon>Gunneridae</taxon>
        <taxon>Pentapetalae</taxon>
        <taxon>asterids</taxon>
        <taxon>lamiids</taxon>
        <taxon>Solanales</taxon>
        <taxon>Solanaceae</taxon>
        <taxon>Solanoideae</taxon>
        <taxon>Datureae</taxon>
        <taxon>Datura</taxon>
    </lineage>
</organism>